<organism evidence="2 3">
    <name type="scientific">Suillus placidus</name>
    <dbReference type="NCBI Taxonomy" id="48579"/>
    <lineage>
        <taxon>Eukaryota</taxon>
        <taxon>Fungi</taxon>
        <taxon>Dikarya</taxon>
        <taxon>Basidiomycota</taxon>
        <taxon>Agaricomycotina</taxon>
        <taxon>Agaricomycetes</taxon>
        <taxon>Agaricomycetidae</taxon>
        <taxon>Boletales</taxon>
        <taxon>Suillineae</taxon>
        <taxon>Suillaceae</taxon>
        <taxon>Suillus</taxon>
    </lineage>
</organism>
<evidence type="ECO:0000313" key="2">
    <source>
        <dbReference type="EMBL" id="KAG1779794.1"/>
    </source>
</evidence>
<gene>
    <name evidence="2" type="ORF">EV702DRAFT_1043677</name>
</gene>
<name>A0A9P6ZZQ0_9AGAM</name>
<proteinExistence type="predicted"/>
<evidence type="ECO:0000256" key="1">
    <source>
        <dbReference type="SAM" id="MobiDB-lite"/>
    </source>
</evidence>
<evidence type="ECO:0000313" key="3">
    <source>
        <dbReference type="Proteomes" id="UP000714275"/>
    </source>
</evidence>
<dbReference type="AlphaFoldDB" id="A0A9P6ZZQ0"/>
<sequence>MAESLDAYGGTLSPPTMAKSLDTYGGISSTPTMAKTINAYAGTLSTPSTAETINTFGGTLSSPTMAEPLDAQATSTISNDEAHRLTLLTATVLSDNECDVSQAPVLDPNLNNVSEGRSNENEAEPPIVTKSMQDNINVTDVYDTSNVFFVHPTSIEEPPTYSASINANEFMPSLLLSRFFEPKLNSSIATESDVRGSRAIKTDDDVPMNHFSKTPEVPTDGTIPYRGLSHTDGKTCITFEGLTKSKAEAYLQTEISQYNDYHLVYMPNVVHAIESYCFCQDELITMSYYLRVLYNVVYNDNTIIH</sequence>
<dbReference type="Proteomes" id="UP000714275">
    <property type="component" value="Unassembled WGS sequence"/>
</dbReference>
<dbReference type="EMBL" id="JABBWD010000011">
    <property type="protein sequence ID" value="KAG1779794.1"/>
    <property type="molecule type" value="Genomic_DNA"/>
</dbReference>
<accession>A0A9P6ZZQ0</accession>
<dbReference type="OrthoDB" id="2709781at2759"/>
<feature type="region of interest" description="Disordered" evidence="1">
    <location>
        <begin position="103"/>
        <end position="124"/>
    </location>
</feature>
<comment type="caution">
    <text evidence="2">The sequence shown here is derived from an EMBL/GenBank/DDBJ whole genome shotgun (WGS) entry which is preliminary data.</text>
</comment>
<reference evidence="2" key="1">
    <citation type="journal article" date="2020" name="New Phytol.">
        <title>Comparative genomics reveals dynamic genome evolution in host specialist ectomycorrhizal fungi.</title>
        <authorList>
            <person name="Lofgren L.A."/>
            <person name="Nguyen N.H."/>
            <person name="Vilgalys R."/>
            <person name="Ruytinx J."/>
            <person name="Liao H.L."/>
            <person name="Branco S."/>
            <person name="Kuo A."/>
            <person name="LaButti K."/>
            <person name="Lipzen A."/>
            <person name="Andreopoulos W."/>
            <person name="Pangilinan J."/>
            <person name="Riley R."/>
            <person name="Hundley H."/>
            <person name="Na H."/>
            <person name="Barry K."/>
            <person name="Grigoriev I.V."/>
            <person name="Stajich J.E."/>
            <person name="Kennedy P.G."/>
        </authorList>
    </citation>
    <scope>NUCLEOTIDE SEQUENCE</scope>
    <source>
        <strain evidence="2">DOB743</strain>
    </source>
</reference>
<keyword evidence="3" id="KW-1185">Reference proteome</keyword>
<protein>
    <submittedName>
        <fullName evidence="2">Uncharacterized protein</fullName>
    </submittedName>
</protein>